<gene>
    <name evidence="1" type="ORF">BJI69_15710</name>
</gene>
<sequence length="302" mass="33133">MPWLLALCFVCLAIVFRLAGQAVADPVRGALAPVVDSRRGSGEAKRPIVSARRHVAPLSARGHASSGSINPDGYLIPGDDFSAIERRLAERVTYDDRALFVMLNAAGSCSTPVKPDWRTNSRTESGRTFLAWKEWFCHGRTTANEFHAYAAMTLESFKTRHEDWNDKDDDDGNRLVFEAVFSSDSPEDMSLAGDLVDLPGLGRWALGAEDVEGTAHAARLPRYQQVALEGLQCSQLGGCGPNDLLTMWLCVRPPALGCRVGESVDDMWATEFAPDEIAIIARIQQRILDERARRIASSSSKD</sequence>
<accession>A0A0G9HF71</accession>
<reference evidence="2" key="1">
    <citation type="submission" date="2016-09" db="EMBL/GenBank/DDBJ databases">
        <authorList>
            <person name="Lysoe E."/>
        </authorList>
    </citation>
    <scope>NUCLEOTIDE SEQUENCE [LARGE SCALE GENOMIC DNA]</scope>
    <source>
        <strain evidence="2">LJ96T</strain>
    </source>
</reference>
<dbReference type="OrthoDB" id="5948208at2"/>
<dbReference type="Proteomes" id="UP000182987">
    <property type="component" value="Chromosome"/>
</dbReference>
<name>A0A0G9HF71_9GAMM</name>
<dbReference type="KEGG" id="lrz:BJI69_15710"/>
<organism evidence="1 2">
    <name type="scientific">Luteibacter rhizovicinus DSM 16549</name>
    <dbReference type="NCBI Taxonomy" id="1440763"/>
    <lineage>
        <taxon>Bacteria</taxon>
        <taxon>Pseudomonadati</taxon>
        <taxon>Pseudomonadota</taxon>
        <taxon>Gammaproteobacteria</taxon>
        <taxon>Lysobacterales</taxon>
        <taxon>Rhodanobacteraceae</taxon>
        <taxon>Luteibacter</taxon>
    </lineage>
</organism>
<proteinExistence type="predicted"/>
<dbReference type="EMBL" id="CP017480">
    <property type="protein sequence ID" value="APG05201.1"/>
    <property type="molecule type" value="Genomic_DNA"/>
</dbReference>
<dbReference type="PATRIC" id="fig|1440763.5.peg.777"/>
<dbReference type="RefSeq" id="WP_046966722.1">
    <property type="nucleotide sequence ID" value="NZ_CP017480.1"/>
</dbReference>
<evidence type="ECO:0000313" key="2">
    <source>
        <dbReference type="Proteomes" id="UP000182987"/>
    </source>
</evidence>
<protein>
    <submittedName>
        <fullName evidence="1">Uncharacterized protein</fullName>
    </submittedName>
</protein>
<keyword evidence="2" id="KW-1185">Reference proteome</keyword>
<dbReference type="AlphaFoldDB" id="A0A0G9HF71"/>
<evidence type="ECO:0000313" key="1">
    <source>
        <dbReference type="EMBL" id="APG05201.1"/>
    </source>
</evidence>